<organism evidence="2 3">
    <name type="scientific">Thiocapsa imhoffii</name>
    <dbReference type="NCBI Taxonomy" id="382777"/>
    <lineage>
        <taxon>Bacteria</taxon>
        <taxon>Pseudomonadati</taxon>
        <taxon>Pseudomonadota</taxon>
        <taxon>Gammaproteobacteria</taxon>
        <taxon>Chromatiales</taxon>
        <taxon>Chromatiaceae</taxon>
        <taxon>Thiocapsa</taxon>
    </lineage>
</organism>
<feature type="domain" description="DUF6788" evidence="1">
    <location>
        <begin position="9"/>
        <end position="81"/>
    </location>
</feature>
<dbReference type="InterPro" id="IPR046738">
    <property type="entry name" value="DUF6788"/>
</dbReference>
<proteinExistence type="predicted"/>
<evidence type="ECO:0000259" key="1">
    <source>
        <dbReference type="Pfam" id="PF20586"/>
    </source>
</evidence>
<dbReference type="Proteomes" id="UP001138802">
    <property type="component" value="Unassembled WGS sequence"/>
</dbReference>
<name>A0A9X0WM15_9GAMM</name>
<dbReference type="RefSeq" id="WP_200389788.1">
    <property type="nucleotide sequence ID" value="NZ_NRSD01000056.1"/>
</dbReference>
<evidence type="ECO:0000313" key="2">
    <source>
        <dbReference type="EMBL" id="MBK1646946.1"/>
    </source>
</evidence>
<sequence>MRETSTPVLRRRRTLLVGQLPPAQEILRGSLIERYKRCGKPGCKCATGRGHGPKYYLSVSQPGARPQMDYVPQAALDEVRRYVANYHRLREILEEICAINRELLRRRERL</sequence>
<reference evidence="2 3" key="1">
    <citation type="journal article" date="2020" name="Microorganisms">
        <title>Osmotic Adaptation and Compatible Solute Biosynthesis of Phototrophic Bacteria as Revealed from Genome Analyses.</title>
        <authorList>
            <person name="Imhoff J.F."/>
            <person name="Rahn T."/>
            <person name="Kunzel S."/>
            <person name="Keller A."/>
            <person name="Neulinger S.C."/>
        </authorList>
    </citation>
    <scope>NUCLEOTIDE SEQUENCE [LARGE SCALE GENOMIC DNA]</scope>
    <source>
        <strain evidence="2 3">DSM 21303</strain>
    </source>
</reference>
<comment type="caution">
    <text evidence="2">The sequence shown here is derived from an EMBL/GenBank/DDBJ whole genome shotgun (WGS) entry which is preliminary data.</text>
</comment>
<dbReference type="Pfam" id="PF20586">
    <property type="entry name" value="DUF6788"/>
    <property type="match status" value="1"/>
</dbReference>
<dbReference type="AlphaFoldDB" id="A0A9X0WM15"/>
<gene>
    <name evidence="2" type="ORF">CKO25_20460</name>
</gene>
<evidence type="ECO:0000313" key="3">
    <source>
        <dbReference type="Proteomes" id="UP001138802"/>
    </source>
</evidence>
<keyword evidence="3" id="KW-1185">Reference proteome</keyword>
<dbReference type="EMBL" id="NRSD01000056">
    <property type="protein sequence ID" value="MBK1646946.1"/>
    <property type="molecule type" value="Genomic_DNA"/>
</dbReference>
<accession>A0A9X0WM15</accession>
<protein>
    <recommendedName>
        <fullName evidence="1">DUF6788 domain-containing protein</fullName>
    </recommendedName>
</protein>